<dbReference type="PROSITE" id="PS51257">
    <property type="entry name" value="PROKAR_LIPOPROTEIN"/>
    <property type="match status" value="1"/>
</dbReference>
<reference evidence="2" key="1">
    <citation type="submission" date="2019-08" db="EMBL/GenBank/DDBJ databases">
        <authorList>
            <person name="Kucharzyk K."/>
            <person name="Murdoch R.W."/>
            <person name="Higgins S."/>
            <person name="Loffler F."/>
        </authorList>
    </citation>
    <scope>NUCLEOTIDE SEQUENCE</scope>
</reference>
<feature type="domain" description="DUF306" evidence="1">
    <location>
        <begin position="38"/>
        <end position="145"/>
    </location>
</feature>
<dbReference type="InterPro" id="IPR005184">
    <property type="entry name" value="DUF306_Meta_HslJ"/>
</dbReference>
<evidence type="ECO:0000313" key="2">
    <source>
        <dbReference type="EMBL" id="MPM67810.1"/>
    </source>
</evidence>
<organism evidence="2">
    <name type="scientific">bioreactor metagenome</name>
    <dbReference type="NCBI Taxonomy" id="1076179"/>
    <lineage>
        <taxon>unclassified sequences</taxon>
        <taxon>metagenomes</taxon>
        <taxon>ecological metagenomes</taxon>
    </lineage>
</organism>
<dbReference type="PANTHER" id="PTHR35535:SF1">
    <property type="entry name" value="HEAT SHOCK PROTEIN HSLJ"/>
    <property type="match status" value="1"/>
</dbReference>
<sequence>MTKRLWPAAVLTLSLLLAGCAVTSDPFNRTSADGAGPSELVGITWLLDELNGQPTVEGSFPSVTFNDDGGLCGSGGCNVYAGDYTSSGNQIDVADNLVSTMMACDEPIMTQEFGFFEVLKTASSFAVVDTKLTLSDQAGTALATFTAQSQDLAGTSWQVTAYNNGQEAVVGVLEGTSPTIEFGADGQLSGTAGCNRVIGSFTASDGTIELGPLGTTQMACPDPEGVMDQETQLVAALESAATYHVEGPSLEMRTADDAIAVNFTRA</sequence>
<dbReference type="AlphaFoldDB" id="A0A645BQU5"/>
<feature type="domain" description="DUF306" evidence="1">
    <location>
        <begin position="150"/>
        <end position="258"/>
    </location>
</feature>
<accession>A0A645BQU5</accession>
<gene>
    <name evidence="2" type="ORF">SDC9_114735</name>
</gene>
<name>A0A645BQU5_9ZZZZ</name>
<proteinExistence type="predicted"/>
<dbReference type="EMBL" id="VSSQ01021904">
    <property type="protein sequence ID" value="MPM67810.1"/>
    <property type="molecule type" value="Genomic_DNA"/>
</dbReference>
<dbReference type="InterPro" id="IPR038670">
    <property type="entry name" value="HslJ-like_sf"/>
</dbReference>
<dbReference type="InterPro" id="IPR053147">
    <property type="entry name" value="Hsp_HslJ-like"/>
</dbReference>
<protein>
    <recommendedName>
        <fullName evidence="1">DUF306 domain-containing protein</fullName>
    </recommendedName>
</protein>
<dbReference type="Gene3D" id="2.40.128.270">
    <property type="match status" value="2"/>
</dbReference>
<evidence type="ECO:0000259" key="1">
    <source>
        <dbReference type="Pfam" id="PF03724"/>
    </source>
</evidence>
<dbReference type="PANTHER" id="PTHR35535">
    <property type="entry name" value="HEAT SHOCK PROTEIN HSLJ"/>
    <property type="match status" value="1"/>
</dbReference>
<dbReference type="Pfam" id="PF03724">
    <property type="entry name" value="META"/>
    <property type="match status" value="2"/>
</dbReference>
<comment type="caution">
    <text evidence="2">The sequence shown here is derived from an EMBL/GenBank/DDBJ whole genome shotgun (WGS) entry which is preliminary data.</text>
</comment>